<keyword evidence="3" id="KW-1185">Reference proteome</keyword>
<protein>
    <submittedName>
        <fullName evidence="2">Uncharacterized protein</fullName>
    </submittedName>
</protein>
<accession>A0A812JP15</accession>
<evidence type="ECO:0000256" key="1">
    <source>
        <dbReference type="SAM" id="Coils"/>
    </source>
</evidence>
<proteinExistence type="predicted"/>
<name>A0A812JP15_SYMPI</name>
<dbReference type="EMBL" id="CAJNIZ010002094">
    <property type="protein sequence ID" value="CAE7206084.1"/>
    <property type="molecule type" value="Genomic_DNA"/>
</dbReference>
<evidence type="ECO:0000313" key="3">
    <source>
        <dbReference type="Proteomes" id="UP000649617"/>
    </source>
</evidence>
<reference evidence="2" key="1">
    <citation type="submission" date="2021-02" db="EMBL/GenBank/DDBJ databases">
        <authorList>
            <person name="Dougan E. K."/>
            <person name="Rhodes N."/>
            <person name="Thang M."/>
            <person name="Chan C."/>
        </authorList>
    </citation>
    <scope>NUCLEOTIDE SEQUENCE</scope>
</reference>
<sequence length="60" mass="6691">MVVEQLQTKLMAEVKGLLAELRQEQGKDREGFAKELESIKKQAAEDLAAMRTAMAAAEER</sequence>
<dbReference type="Proteomes" id="UP000649617">
    <property type="component" value="Unassembled WGS sequence"/>
</dbReference>
<keyword evidence="1" id="KW-0175">Coiled coil</keyword>
<feature type="non-terminal residue" evidence="2">
    <location>
        <position position="1"/>
    </location>
</feature>
<comment type="caution">
    <text evidence="2">The sequence shown here is derived from an EMBL/GenBank/DDBJ whole genome shotgun (WGS) entry which is preliminary data.</text>
</comment>
<gene>
    <name evidence="2" type="ORF">SPIL2461_LOCUS1970</name>
</gene>
<feature type="coiled-coil region" evidence="1">
    <location>
        <begin position="33"/>
        <end position="60"/>
    </location>
</feature>
<organism evidence="2 3">
    <name type="scientific">Symbiodinium pilosum</name>
    <name type="common">Dinoflagellate</name>
    <dbReference type="NCBI Taxonomy" id="2952"/>
    <lineage>
        <taxon>Eukaryota</taxon>
        <taxon>Sar</taxon>
        <taxon>Alveolata</taxon>
        <taxon>Dinophyceae</taxon>
        <taxon>Suessiales</taxon>
        <taxon>Symbiodiniaceae</taxon>
        <taxon>Symbiodinium</taxon>
    </lineage>
</organism>
<evidence type="ECO:0000313" key="2">
    <source>
        <dbReference type="EMBL" id="CAE7206084.1"/>
    </source>
</evidence>
<dbReference type="AlphaFoldDB" id="A0A812JP15"/>